<gene>
    <name evidence="1" type="ORF">H696_03188</name>
</gene>
<sequence>MHPHLAECINKSSELLDRCLKAITAPFDASRVGEEAASRNITFGVVRPMASEQEAVSRCCGLMLALSVLPFVVPA</sequence>
<name>A0A058Z9N8_FONAL</name>
<dbReference type="Proteomes" id="UP000030693">
    <property type="component" value="Unassembled WGS sequence"/>
</dbReference>
<dbReference type="RefSeq" id="XP_009495347.1">
    <property type="nucleotide sequence ID" value="XM_009497072.1"/>
</dbReference>
<reference evidence="1" key="1">
    <citation type="submission" date="2013-04" db="EMBL/GenBank/DDBJ databases">
        <title>The Genome Sequence of Fonticula alba ATCC 38817.</title>
        <authorList>
            <consortium name="The Broad Institute Genomics Platform"/>
            <person name="Russ C."/>
            <person name="Cuomo C."/>
            <person name="Burger G."/>
            <person name="Gray M.W."/>
            <person name="Holland P.W.H."/>
            <person name="King N."/>
            <person name="Lang F.B.F."/>
            <person name="Roger A.J."/>
            <person name="Ruiz-Trillo I."/>
            <person name="Brown M."/>
            <person name="Walker B."/>
            <person name="Young S."/>
            <person name="Zeng Q."/>
            <person name="Gargeya S."/>
            <person name="Fitzgerald M."/>
            <person name="Haas B."/>
            <person name="Abouelleil A."/>
            <person name="Allen A.W."/>
            <person name="Alvarado L."/>
            <person name="Arachchi H.M."/>
            <person name="Berlin A.M."/>
            <person name="Chapman S.B."/>
            <person name="Gainer-Dewar J."/>
            <person name="Goldberg J."/>
            <person name="Griggs A."/>
            <person name="Gujja S."/>
            <person name="Hansen M."/>
            <person name="Howarth C."/>
            <person name="Imamovic A."/>
            <person name="Ireland A."/>
            <person name="Larimer J."/>
            <person name="McCowan C."/>
            <person name="Murphy C."/>
            <person name="Pearson M."/>
            <person name="Poon T.W."/>
            <person name="Priest M."/>
            <person name="Roberts A."/>
            <person name="Saif S."/>
            <person name="Shea T."/>
            <person name="Sisk P."/>
            <person name="Sykes S."/>
            <person name="Wortman J."/>
            <person name="Nusbaum C."/>
            <person name="Birren B."/>
        </authorList>
    </citation>
    <scope>NUCLEOTIDE SEQUENCE [LARGE SCALE GENOMIC DNA]</scope>
    <source>
        <strain evidence="1">ATCC 38817</strain>
    </source>
</reference>
<evidence type="ECO:0000313" key="1">
    <source>
        <dbReference type="EMBL" id="KCV70831.1"/>
    </source>
</evidence>
<evidence type="ECO:0000313" key="2">
    <source>
        <dbReference type="Proteomes" id="UP000030693"/>
    </source>
</evidence>
<dbReference type="AlphaFoldDB" id="A0A058Z9N8"/>
<protein>
    <submittedName>
        <fullName evidence="1">Uncharacterized protein</fullName>
    </submittedName>
</protein>
<accession>A0A058Z9N8</accession>
<organism evidence="1">
    <name type="scientific">Fonticula alba</name>
    <name type="common">Slime mold</name>
    <dbReference type="NCBI Taxonomy" id="691883"/>
    <lineage>
        <taxon>Eukaryota</taxon>
        <taxon>Rotosphaerida</taxon>
        <taxon>Fonticulaceae</taxon>
        <taxon>Fonticula</taxon>
    </lineage>
</organism>
<dbReference type="GeneID" id="20527913"/>
<dbReference type="EMBL" id="KB932204">
    <property type="protein sequence ID" value="KCV70831.1"/>
    <property type="molecule type" value="Genomic_DNA"/>
</dbReference>
<keyword evidence="2" id="KW-1185">Reference proteome</keyword>
<proteinExistence type="predicted"/>